<gene>
    <name evidence="1" type="ORF">AB0L03_02460</name>
</gene>
<reference evidence="1 2" key="1">
    <citation type="submission" date="2024-06" db="EMBL/GenBank/DDBJ databases">
        <title>The Natural Products Discovery Center: Release of the First 8490 Sequenced Strains for Exploring Actinobacteria Biosynthetic Diversity.</title>
        <authorList>
            <person name="Kalkreuter E."/>
            <person name="Kautsar S.A."/>
            <person name="Yang D."/>
            <person name="Bader C.D."/>
            <person name="Teijaro C.N."/>
            <person name="Fluegel L."/>
            <person name="Davis C.M."/>
            <person name="Simpson J.R."/>
            <person name="Lauterbach L."/>
            <person name="Steele A.D."/>
            <person name="Gui C."/>
            <person name="Meng S."/>
            <person name="Li G."/>
            <person name="Viehrig K."/>
            <person name="Ye F."/>
            <person name="Su P."/>
            <person name="Kiefer A.F."/>
            <person name="Nichols A."/>
            <person name="Cepeda A.J."/>
            <person name="Yan W."/>
            <person name="Fan B."/>
            <person name="Jiang Y."/>
            <person name="Adhikari A."/>
            <person name="Zheng C.-J."/>
            <person name="Schuster L."/>
            <person name="Cowan T.M."/>
            <person name="Smanski M.J."/>
            <person name="Chevrette M.G."/>
            <person name="De Carvalho L.P.S."/>
            <person name="Shen B."/>
        </authorList>
    </citation>
    <scope>NUCLEOTIDE SEQUENCE [LARGE SCALE GENOMIC DNA]</scope>
    <source>
        <strain evidence="1 2">NPDC053791</strain>
    </source>
</reference>
<keyword evidence="2" id="KW-1185">Reference proteome</keyword>
<name>A0ABV3IMM5_9ACTN</name>
<dbReference type="RefSeq" id="WP_366086562.1">
    <property type="nucleotide sequence ID" value="NZ_JBFASG010000002.1"/>
</dbReference>
<protein>
    <submittedName>
        <fullName evidence="1">Uncharacterized protein</fullName>
    </submittedName>
</protein>
<sequence length="44" mass="5171">MSDLGPGPDGRRCYRTRHDYVFGDKITVGEWSVDTSEFRRYRTS</sequence>
<accession>A0ABV3IMM5</accession>
<evidence type="ECO:0000313" key="1">
    <source>
        <dbReference type="EMBL" id="MEV4921710.1"/>
    </source>
</evidence>
<comment type="caution">
    <text evidence="1">The sequence shown here is derived from an EMBL/GenBank/DDBJ whole genome shotgun (WGS) entry which is preliminary data.</text>
</comment>
<proteinExistence type="predicted"/>
<organism evidence="1 2">
    <name type="scientific">Streptomyces roseoverticillatus</name>
    <dbReference type="NCBI Taxonomy" id="66429"/>
    <lineage>
        <taxon>Bacteria</taxon>
        <taxon>Bacillati</taxon>
        <taxon>Actinomycetota</taxon>
        <taxon>Actinomycetes</taxon>
        <taxon>Kitasatosporales</taxon>
        <taxon>Streptomycetaceae</taxon>
        <taxon>Streptomyces</taxon>
    </lineage>
</organism>
<evidence type="ECO:0000313" key="2">
    <source>
        <dbReference type="Proteomes" id="UP001552479"/>
    </source>
</evidence>
<dbReference type="Proteomes" id="UP001552479">
    <property type="component" value="Unassembled WGS sequence"/>
</dbReference>
<dbReference type="EMBL" id="JBFASG010000002">
    <property type="protein sequence ID" value="MEV4921710.1"/>
    <property type="molecule type" value="Genomic_DNA"/>
</dbReference>